<protein>
    <submittedName>
        <fullName evidence="2">Uncharacterized protein</fullName>
    </submittedName>
</protein>
<feature type="transmembrane region" description="Helical" evidence="1">
    <location>
        <begin position="36"/>
        <end position="61"/>
    </location>
</feature>
<evidence type="ECO:0000313" key="2">
    <source>
        <dbReference type="EMBL" id="MRH77658.1"/>
    </source>
</evidence>
<keyword evidence="1" id="KW-0812">Transmembrane</keyword>
<name>A0A6N7QRA2_9GAMM</name>
<sequence length="150" mass="16696">MQYQAKTASKPRQFVALIVALSGLILILLISGEPSVLSIGIGLGWIVVVGLSQMAVVVWSVTPDAVVETIRPRFPRLPFGLYGTRRVAMEAISRWHVQRSGFGSDQREVIVLHITDQPPLRIHTHQRQADPVFLELVGEIEKLLGPMRRV</sequence>
<organism evidence="2 3">
    <name type="scientific">Spiribacter salilacus</name>
    <dbReference type="NCBI Taxonomy" id="2664894"/>
    <lineage>
        <taxon>Bacteria</taxon>
        <taxon>Pseudomonadati</taxon>
        <taxon>Pseudomonadota</taxon>
        <taxon>Gammaproteobacteria</taxon>
        <taxon>Chromatiales</taxon>
        <taxon>Ectothiorhodospiraceae</taxon>
        <taxon>Spiribacter</taxon>
    </lineage>
</organism>
<proteinExistence type="predicted"/>
<gene>
    <name evidence="2" type="ORF">GH984_02955</name>
</gene>
<reference evidence="2 3" key="1">
    <citation type="submission" date="2019-11" db="EMBL/GenBank/DDBJ databases">
        <authorList>
            <person name="Zhang X.Y."/>
        </authorList>
    </citation>
    <scope>NUCLEOTIDE SEQUENCE [LARGE SCALE GENOMIC DNA]</scope>
    <source>
        <strain evidence="2 3">C176</strain>
    </source>
</reference>
<comment type="caution">
    <text evidence="2">The sequence shown here is derived from an EMBL/GenBank/DDBJ whole genome shotgun (WGS) entry which is preliminary data.</text>
</comment>
<keyword evidence="1" id="KW-0472">Membrane</keyword>
<dbReference type="AlphaFoldDB" id="A0A6N7QRA2"/>
<dbReference type="EMBL" id="WJPP01000001">
    <property type="protein sequence ID" value="MRH77658.1"/>
    <property type="molecule type" value="Genomic_DNA"/>
</dbReference>
<dbReference type="Proteomes" id="UP000433788">
    <property type="component" value="Unassembled WGS sequence"/>
</dbReference>
<evidence type="ECO:0000256" key="1">
    <source>
        <dbReference type="SAM" id="Phobius"/>
    </source>
</evidence>
<keyword evidence="1" id="KW-1133">Transmembrane helix</keyword>
<accession>A0A6N7QRA2</accession>
<evidence type="ECO:0000313" key="3">
    <source>
        <dbReference type="Proteomes" id="UP000433788"/>
    </source>
</evidence>
<dbReference type="RefSeq" id="WP_153718694.1">
    <property type="nucleotide sequence ID" value="NZ_WJPP01000001.1"/>
</dbReference>
<keyword evidence="3" id="KW-1185">Reference proteome</keyword>
<feature type="transmembrane region" description="Helical" evidence="1">
    <location>
        <begin position="12"/>
        <end position="30"/>
    </location>
</feature>